<dbReference type="Pfam" id="PF03704">
    <property type="entry name" value="BTAD"/>
    <property type="match status" value="1"/>
</dbReference>
<dbReference type="EMBL" id="JAVREZ010000019">
    <property type="protein sequence ID" value="MDT0486248.1"/>
    <property type="molecule type" value="Genomic_DNA"/>
</dbReference>
<reference evidence="8" key="1">
    <citation type="submission" date="2023-07" db="EMBL/GenBank/DDBJ databases">
        <title>30 novel species of actinomycetes from the DSMZ collection.</title>
        <authorList>
            <person name="Nouioui I."/>
        </authorList>
    </citation>
    <scope>NUCLEOTIDE SEQUENCE [LARGE SCALE GENOMIC DNA]</scope>
    <source>
        <strain evidence="8">DSM 41640</strain>
    </source>
</reference>
<name>A0ABU2VKW8_9ACTN</name>
<organism evidence="7 8">
    <name type="scientific">Streptomyces doebereineriae</name>
    <dbReference type="NCBI Taxonomy" id="3075528"/>
    <lineage>
        <taxon>Bacteria</taxon>
        <taxon>Bacillati</taxon>
        <taxon>Actinomycetota</taxon>
        <taxon>Actinomycetes</taxon>
        <taxon>Kitasatosporales</taxon>
        <taxon>Streptomycetaceae</taxon>
        <taxon>Streptomyces</taxon>
    </lineage>
</organism>
<dbReference type="SUPFAM" id="SSF48452">
    <property type="entry name" value="TPR-like"/>
    <property type="match status" value="1"/>
</dbReference>
<dbReference type="Gene3D" id="1.25.40.10">
    <property type="entry name" value="Tetratricopeptide repeat domain"/>
    <property type="match status" value="1"/>
</dbReference>
<comment type="caution">
    <text evidence="7">The sequence shown here is derived from an EMBL/GenBank/DDBJ whole genome shotgun (WGS) entry which is preliminary data.</text>
</comment>
<evidence type="ECO:0000256" key="4">
    <source>
        <dbReference type="ARBA" id="ARBA00023125"/>
    </source>
</evidence>
<dbReference type="InterPro" id="IPR016032">
    <property type="entry name" value="Sig_transdc_resp-reg_C-effctor"/>
</dbReference>
<evidence type="ECO:0000313" key="8">
    <source>
        <dbReference type="Proteomes" id="UP001183824"/>
    </source>
</evidence>
<dbReference type="SUPFAM" id="SSF46894">
    <property type="entry name" value="C-terminal effector domain of the bipartite response regulators"/>
    <property type="match status" value="1"/>
</dbReference>
<dbReference type="InterPro" id="IPR001867">
    <property type="entry name" value="OmpR/PhoB-type_DNA-bd"/>
</dbReference>
<proteinExistence type="inferred from homology"/>
<keyword evidence="3" id="KW-0805">Transcription regulation</keyword>
<dbReference type="InterPro" id="IPR036388">
    <property type="entry name" value="WH-like_DNA-bd_sf"/>
</dbReference>
<gene>
    <name evidence="7" type="ORF">RNB18_39910</name>
</gene>
<dbReference type="RefSeq" id="WP_311718998.1">
    <property type="nucleotide sequence ID" value="NZ_JAVREZ010000019.1"/>
</dbReference>
<dbReference type="Gene3D" id="1.10.10.10">
    <property type="entry name" value="Winged helix-like DNA-binding domain superfamily/Winged helix DNA-binding domain"/>
    <property type="match status" value="1"/>
</dbReference>
<dbReference type="PANTHER" id="PTHR35807">
    <property type="entry name" value="TRANSCRIPTIONAL REGULATOR REDD-RELATED"/>
    <property type="match status" value="1"/>
</dbReference>
<keyword evidence="2" id="KW-0902">Two-component regulatory system</keyword>
<evidence type="ECO:0000256" key="1">
    <source>
        <dbReference type="ARBA" id="ARBA00005820"/>
    </source>
</evidence>
<comment type="similarity">
    <text evidence="1">Belongs to the AfsR/DnrI/RedD regulatory family.</text>
</comment>
<dbReference type="Proteomes" id="UP001183824">
    <property type="component" value="Unassembled WGS sequence"/>
</dbReference>
<dbReference type="CDD" id="cd15831">
    <property type="entry name" value="BTAD"/>
    <property type="match status" value="1"/>
</dbReference>
<sequence>MPDFGILGQPYAEPLRSSIGVNRRREWVILSVLVTRPNAFISMHTLIDALWGDDPPRTAREQVMNCLGSIRRAIAASSAGDVCLDRVRDGYVFGIEAERIDHVVFSRLCAEAESAKALGRTESSLGLYERALALWRGGVYDGLDVPSFASHAAALEEQRAIAAEEYFALSIATGHAGGVIPRLLRHVGEHPLRERGVALLMSALHGEGRTHDAQAVYARLVRRLGEGLAVGPGREVRQTLDAILNGTVAVPAPRADALSVAELSTPS</sequence>
<dbReference type="PANTHER" id="PTHR35807:SF1">
    <property type="entry name" value="TRANSCRIPTIONAL REGULATOR REDD"/>
    <property type="match status" value="1"/>
</dbReference>
<keyword evidence="5" id="KW-0804">Transcription</keyword>
<keyword evidence="8" id="KW-1185">Reference proteome</keyword>
<dbReference type="InterPro" id="IPR005158">
    <property type="entry name" value="BTAD"/>
</dbReference>
<dbReference type="SMART" id="SM01043">
    <property type="entry name" value="BTAD"/>
    <property type="match status" value="1"/>
</dbReference>
<dbReference type="Pfam" id="PF00486">
    <property type="entry name" value="Trans_reg_C"/>
    <property type="match status" value="1"/>
</dbReference>
<evidence type="ECO:0000256" key="2">
    <source>
        <dbReference type="ARBA" id="ARBA00023012"/>
    </source>
</evidence>
<feature type="domain" description="Bacterial transcriptional activator" evidence="6">
    <location>
        <begin position="100"/>
        <end position="244"/>
    </location>
</feature>
<evidence type="ECO:0000259" key="6">
    <source>
        <dbReference type="SMART" id="SM01043"/>
    </source>
</evidence>
<evidence type="ECO:0000256" key="5">
    <source>
        <dbReference type="ARBA" id="ARBA00023163"/>
    </source>
</evidence>
<accession>A0ABU2VKW8</accession>
<keyword evidence="4" id="KW-0238">DNA-binding</keyword>
<evidence type="ECO:0000313" key="7">
    <source>
        <dbReference type="EMBL" id="MDT0486248.1"/>
    </source>
</evidence>
<dbReference type="InterPro" id="IPR011990">
    <property type="entry name" value="TPR-like_helical_dom_sf"/>
</dbReference>
<protein>
    <submittedName>
        <fullName evidence="7">AfsR/SARP family transcriptional regulator</fullName>
    </submittedName>
</protein>
<evidence type="ECO:0000256" key="3">
    <source>
        <dbReference type="ARBA" id="ARBA00023015"/>
    </source>
</evidence>
<dbReference type="InterPro" id="IPR051677">
    <property type="entry name" value="AfsR-DnrI-RedD_regulator"/>
</dbReference>